<protein>
    <recommendedName>
        <fullName evidence="4">Leucine-rich repeat-containing protein</fullName>
    </recommendedName>
</protein>
<feature type="region of interest" description="Disordered" evidence="1">
    <location>
        <begin position="848"/>
        <end position="952"/>
    </location>
</feature>
<dbReference type="Gene3D" id="3.80.10.10">
    <property type="entry name" value="Ribonuclease Inhibitor"/>
    <property type="match status" value="1"/>
</dbReference>
<dbReference type="InterPro" id="IPR001611">
    <property type="entry name" value="Leu-rich_rpt"/>
</dbReference>
<feature type="region of interest" description="Disordered" evidence="1">
    <location>
        <begin position="726"/>
        <end position="750"/>
    </location>
</feature>
<dbReference type="InterPro" id="IPR032675">
    <property type="entry name" value="LRR_dom_sf"/>
</dbReference>
<feature type="compositionally biased region" description="Low complexity" evidence="1">
    <location>
        <begin position="789"/>
        <end position="802"/>
    </location>
</feature>
<dbReference type="SMART" id="SM00368">
    <property type="entry name" value="LRR_RI"/>
    <property type="match status" value="4"/>
</dbReference>
<dbReference type="PANTHER" id="PTHR24112">
    <property type="entry name" value="LEUCINE-RICH REPEAT, ISOFORM F-RELATED"/>
    <property type="match status" value="1"/>
</dbReference>
<feature type="compositionally biased region" description="Basic and acidic residues" evidence="1">
    <location>
        <begin position="775"/>
        <end position="788"/>
    </location>
</feature>
<feature type="compositionally biased region" description="Polar residues" evidence="1">
    <location>
        <begin position="905"/>
        <end position="919"/>
    </location>
</feature>
<evidence type="ECO:0000313" key="2">
    <source>
        <dbReference type="EMBL" id="KAF2072969.1"/>
    </source>
</evidence>
<dbReference type="GO" id="GO:0016477">
    <property type="term" value="P:cell migration"/>
    <property type="evidence" value="ECO:0007669"/>
    <property type="project" value="TreeGrafter"/>
</dbReference>
<dbReference type="GO" id="GO:0005886">
    <property type="term" value="C:plasma membrane"/>
    <property type="evidence" value="ECO:0007669"/>
    <property type="project" value="TreeGrafter"/>
</dbReference>
<keyword evidence="3" id="KW-1185">Reference proteome</keyword>
<feature type="compositionally biased region" description="Acidic residues" evidence="1">
    <location>
        <begin position="943"/>
        <end position="952"/>
    </location>
</feature>
<dbReference type="InterPro" id="IPR051279">
    <property type="entry name" value="PP1-Reg/Actin-Interact_Protein"/>
</dbReference>
<proteinExistence type="predicted"/>
<evidence type="ECO:0008006" key="4">
    <source>
        <dbReference type="Google" id="ProtNLM"/>
    </source>
</evidence>
<evidence type="ECO:0000313" key="3">
    <source>
        <dbReference type="Proteomes" id="UP000695562"/>
    </source>
</evidence>
<feature type="region of interest" description="Disordered" evidence="1">
    <location>
        <begin position="771"/>
        <end position="830"/>
    </location>
</feature>
<dbReference type="Pfam" id="PF13516">
    <property type="entry name" value="LRR_6"/>
    <property type="match status" value="3"/>
</dbReference>
<reference evidence="2" key="1">
    <citation type="submission" date="2020-01" db="EMBL/GenBank/DDBJ databases">
        <title>Development of genomics and gene disruption for Polysphondylium violaceum indicates a role for the polyketide synthase stlB in stalk morphogenesis.</title>
        <authorList>
            <person name="Narita B."/>
            <person name="Kawabe Y."/>
            <person name="Kin K."/>
            <person name="Saito T."/>
            <person name="Gibbs R."/>
            <person name="Kuspa A."/>
            <person name="Muzny D."/>
            <person name="Queller D."/>
            <person name="Richards S."/>
            <person name="Strassman J."/>
            <person name="Sucgang R."/>
            <person name="Worley K."/>
            <person name="Schaap P."/>
        </authorList>
    </citation>
    <scope>NUCLEOTIDE SEQUENCE</scope>
    <source>
        <strain evidence="2">QSvi11</strain>
    </source>
</reference>
<dbReference type="GO" id="GO:0030027">
    <property type="term" value="C:lamellipodium"/>
    <property type="evidence" value="ECO:0007669"/>
    <property type="project" value="TreeGrafter"/>
</dbReference>
<dbReference type="Proteomes" id="UP000695562">
    <property type="component" value="Unassembled WGS sequence"/>
</dbReference>
<dbReference type="PANTHER" id="PTHR24112:SF38">
    <property type="entry name" value="LEUCINE-RICH REPEAT-CONTAINING PROTEIN"/>
    <property type="match status" value="1"/>
</dbReference>
<dbReference type="EMBL" id="AJWJ01000235">
    <property type="protein sequence ID" value="KAF2072969.1"/>
    <property type="molecule type" value="Genomic_DNA"/>
</dbReference>
<accession>A0A8J4PVW2</accession>
<evidence type="ECO:0000256" key="1">
    <source>
        <dbReference type="SAM" id="MobiDB-lite"/>
    </source>
</evidence>
<comment type="caution">
    <text evidence="2">The sequence shown here is derived from an EMBL/GenBank/DDBJ whole genome shotgun (WGS) entry which is preliminary data.</text>
</comment>
<organism evidence="2 3">
    <name type="scientific">Polysphondylium violaceum</name>
    <dbReference type="NCBI Taxonomy" id="133409"/>
    <lineage>
        <taxon>Eukaryota</taxon>
        <taxon>Amoebozoa</taxon>
        <taxon>Evosea</taxon>
        <taxon>Eumycetozoa</taxon>
        <taxon>Dictyostelia</taxon>
        <taxon>Dictyosteliales</taxon>
        <taxon>Dictyosteliaceae</taxon>
        <taxon>Polysphondylium</taxon>
    </lineage>
</organism>
<dbReference type="GO" id="GO:0034315">
    <property type="term" value="P:regulation of Arp2/3 complex-mediated actin nucleation"/>
    <property type="evidence" value="ECO:0007669"/>
    <property type="project" value="TreeGrafter"/>
</dbReference>
<sequence length="952" mass="105226">MAEPEIEKKFIEDSLGQVGGLFGESICHSVWVDANKSPTSAGSGFNKRLIVVGKYKLLSLKKGTFGKSVELEFHLYNIQEICQTEGEDVITIKYQGENGEALGITIKGAVEKLSMLIKELRTSYRRITVGFGENYLMKLNVPDSKILDLPEPFIPSAALGYIDCYIAHSYFYKTVGTLDFVRYIESLATSDGNTTELDFTQCAGIDPNSELSFNLFTAIASLRHNTYFKSIVLSTLPHANIINALGMCLETNKTISKLAISNLRIEQSFQALANGLNKNPDNAIQALDFSKNTITYPVMVTLCDCFSKFSHGLVSLNLSKCDLQPRNITILFESFERNFGMSLQLKYLNLSHSKFGDVGSQSIASWMSKIKGHHSLECLVLSNCQLNFSIMGPPLRVVDVARLDLSNNRIDRAASKLFGSEVFDTVGSLTDLNLSGCGMNAESLEDIFVSFNRNRKIANFQINLSRNNLGSREATILSKSISGCRYLEALDISFNKLNCRSLMELLGAIKNIDQFNLHELNFSNNYFVQGPEGDQFCAQLAQLINNFPTVRTVNLSGGKYPLGKSLTPLLDALIKNKSLKELDISENGLTDSMASIVGEMLRNNTSLMYLNLDNNNFGLSGWSAIAQPLLFDINRTLNFLVFTKTLASAYTSTIIQNFTLHQAFGSLSTSKRQQVISLFQKMQDKLAENRFETSVVQDSINLYVSEYATTPIYQVSIPDHVTPLAPVPEHLSQLPPPPSPQSAIDNSSLNVSKGFNSSKLNLSNLNIESNGASTTEKKAGHQRSDSRDSVVSSLSSHVVSGQHHSHHNGMNGGDQFSGAAPPRALSTHNSDAVWHPDEQSEMDIYEESNGGSFVNYSSEDDFSGSEASFQTSEAESLGDRKTKIKSNMTKQRSTSSNSEIKKKQQMTSDGSTSSQSPLNQTPPQQRKQPQEQQQQEHQHEQQQEEEVSDNLL</sequence>
<name>A0A8J4PVW2_9MYCE</name>
<feature type="compositionally biased region" description="Low complexity" evidence="1">
    <location>
        <begin position="921"/>
        <end position="933"/>
    </location>
</feature>
<dbReference type="OrthoDB" id="120976at2759"/>
<gene>
    <name evidence="2" type="ORF">CYY_005709</name>
</gene>
<dbReference type="SUPFAM" id="SSF52047">
    <property type="entry name" value="RNI-like"/>
    <property type="match status" value="1"/>
</dbReference>
<feature type="compositionally biased region" description="Polar residues" evidence="1">
    <location>
        <begin position="885"/>
        <end position="898"/>
    </location>
</feature>
<dbReference type="AlphaFoldDB" id="A0A8J4PVW2"/>
<feature type="compositionally biased region" description="Polar residues" evidence="1">
    <location>
        <begin position="865"/>
        <end position="874"/>
    </location>
</feature>